<reference evidence="2" key="1">
    <citation type="submission" date="2023-07" db="EMBL/GenBank/DDBJ databases">
        <authorList>
            <consortium name="AG Swart"/>
            <person name="Singh M."/>
            <person name="Singh A."/>
            <person name="Seah K."/>
            <person name="Emmerich C."/>
        </authorList>
    </citation>
    <scope>NUCLEOTIDE SEQUENCE</scope>
    <source>
        <strain evidence="2">DP1</strain>
    </source>
</reference>
<feature type="region of interest" description="Disordered" evidence="1">
    <location>
        <begin position="462"/>
        <end position="482"/>
    </location>
</feature>
<evidence type="ECO:0000313" key="3">
    <source>
        <dbReference type="Proteomes" id="UP001295684"/>
    </source>
</evidence>
<dbReference type="Proteomes" id="UP001295684">
    <property type="component" value="Unassembled WGS sequence"/>
</dbReference>
<sequence>MLVGKVSDSITPWSSNKDNILLLATPNDSILQRSKGNVCKNTDRAENDEKKQNETNRVVKMQRKPLIKPLVKLKNIKSVRKDTKNMRQIDDNSANALKDDKKVKFENRKTRSNLDSLKNSTSNGFYKKNKEESEIKPTNLAVTPSCDFNEQNFIFQNEMKEGRNSLVSNTNTEKANIVFQFPSSRKQSQPSNLNDCLIIQKQNVKNKEVCQSKDLKGVTQRRDSRLPPKSRLDKARMINPNNHRNLNYNYPINKGTYKYDGLRNSKNYDPLQTVEACGKSILEFDHFSATYDKYSSKDVSITNGSGNIFSSRRESKKNIFAEKRSKENIQTELQEFIKNLNSNLATQKRNLLPKPESQQRSVKSQREKRQVISKPPLKTIRTRNPNDRNKFSTHFFSQERPSNGNIKLFDVEKFLLKVTSNRQISTPIIDQTQHKFPCPVKSHIPQQILNKFTLDTHKPELKVEPRPRPQFSKMSFISPNRKPNQKYECANWKAFVKE</sequence>
<name>A0AAD2DBU8_EUPCR</name>
<gene>
    <name evidence="2" type="ORF">ECRASSUSDP1_LOCUS28405</name>
</gene>
<keyword evidence="3" id="KW-1185">Reference proteome</keyword>
<dbReference type="EMBL" id="CAMPGE010029313">
    <property type="protein sequence ID" value="CAI2386781.1"/>
    <property type="molecule type" value="Genomic_DNA"/>
</dbReference>
<feature type="compositionally biased region" description="Polar residues" evidence="1">
    <location>
        <begin position="472"/>
        <end position="482"/>
    </location>
</feature>
<evidence type="ECO:0000313" key="2">
    <source>
        <dbReference type="EMBL" id="CAI2386781.1"/>
    </source>
</evidence>
<protein>
    <submittedName>
        <fullName evidence="2">Uncharacterized protein</fullName>
    </submittedName>
</protein>
<evidence type="ECO:0000256" key="1">
    <source>
        <dbReference type="SAM" id="MobiDB-lite"/>
    </source>
</evidence>
<accession>A0AAD2DBU8</accession>
<comment type="caution">
    <text evidence="2">The sequence shown here is derived from an EMBL/GenBank/DDBJ whole genome shotgun (WGS) entry which is preliminary data.</text>
</comment>
<organism evidence="2 3">
    <name type="scientific">Euplotes crassus</name>
    <dbReference type="NCBI Taxonomy" id="5936"/>
    <lineage>
        <taxon>Eukaryota</taxon>
        <taxon>Sar</taxon>
        <taxon>Alveolata</taxon>
        <taxon>Ciliophora</taxon>
        <taxon>Intramacronucleata</taxon>
        <taxon>Spirotrichea</taxon>
        <taxon>Hypotrichia</taxon>
        <taxon>Euplotida</taxon>
        <taxon>Euplotidae</taxon>
        <taxon>Moneuplotes</taxon>
    </lineage>
</organism>
<feature type="region of interest" description="Disordered" evidence="1">
    <location>
        <begin position="350"/>
        <end position="389"/>
    </location>
</feature>
<proteinExistence type="predicted"/>
<dbReference type="AlphaFoldDB" id="A0AAD2DBU8"/>